<keyword evidence="3" id="KW-1185">Reference proteome</keyword>
<dbReference type="AlphaFoldDB" id="A0A542SX40"/>
<dbReference type="InterPro" id="IPR051082">
    <property type="entry name" value="Pentapeptide-BTB/POZ_domain"/>
</dbReference>
<feature type="region of interest" description="Disordered" evidence="1">
    <location>
        <begin position="1"/>
        <end position="128"/>
    </location>
</feature>
<dbReference type="SUPFAM" id="SSF141571">
    <property type="entry name" value="Pentapeptide repeat-like"/>
    <property type="match status" value="1"/>
</dbReference>
<feature type="compositionally biased region" description="Basic and acidic residues" evidence="1">
    <location>
        <begin position="48"/>
        <end position="99"/>
    </location>
</feature>
<organism evidence="2 3">
    <name type="scientific">Streptomyces puniciscabiei</name>
    <dbReference type="NCBI Taxonomy" id="164348"/>
    <lineage>
        <taxon>Bacteria</taxon>
        <taxon>Bacillati</taxon>
        <taxon>Actinomycetota</taxon>
        <taxon>Actinomycetes</taxon>
        <taxon>Kitasatosporales</taxon>
        <taxon>Streptomycetaceae</taxon>
        <taxon>Streptomyces</taxon>
    </lineage>
</organism>
<dbReference type="PANTHER" id="PTHR14136:SF37">
    <property type="entry name" value="PENTAPEPTIDE REPEAT-CONTAINING PROTEIN"/>
    <property type="match status" value="1"/>
</dbReference>
<dbReference type="Gene3D" id="2.160.20.80">
    <property type="entry name" value="E3 ubiquitin-protein ligase SopA"/>
    <property type="match status" value="1"/>
</dbReference>
<accession>A0A542SX40</accession>
<evidence type="ECO:0000256" key="1">
    <source>
        <dbReference type="SAM" id="MobiDB-lite"/>
    </source>
</evidence>
<dbReference type="Pfam" id="PF00805">
    <property type="entry name" value="Pentapeptide"/>
    <property type="match status" value="2"/>
</dbReference>
<feature type="compositionally biased region" description="Polar residues" evidence="1">
    <location>
        <begin position="1"/>
        <end position="11"/>
    </location>
</feature>
<sequence length="393" mass="41469">MSPQHGTPSSSGERKRPAAGEGRKQPSSTAGRKESLADGGQGRPSPAGERKSPSAGQDGERATGRGREHTAPTGQGRERATVGMDRKAQQTGKSREARTARKNRPGQGGHDRAASHDPGTSRDAMASQERKDLQADCADCFGLCCVALPFARSADFAVNKPAGQPCSNLQSDFRCGIHAQLRDKGYPGCTVFDCFGAGQKVSQVTFGGTDWRQAPKTARSMFEVFPVMRQLHELLWYVAEALDLAPARPVHQELRRAMARIDGLTRGSAESITGLDVNAVRAEVNTLLLRASELARAGVPGRKKSHRGADLMGAKLAGADLRGASLRGSLLVAADLSGADLRDADLIGADLRDADLGGADLTGALFLTQAQVNAAKGDAATALPPTLRRPAHW</sequence>
<evidence type="ECO:0000313" key="3">
    <source>
        <dbReference type="Proteomes" id="UP000318103"/>
    </source>
</evidence>
<proteinExistence type="predicted"/>
<dbReference type="InterPro" id="IPR001646">
    <property type="entry name" value="5peptide_repeat"/>
</dbReference>
<dbReference type="EMBL" id="VFNX01000008">
    <property type="protein sequence ID" value="TQK79163.1"/>
    <property type="molecule type" value="Genomic_DNA"/>
</dbReference>
<dbReference type="PANTHER" id="PTHR14136">
    <property type="entry name" value="BTB_POZ DOMAIN-CONTAINING PROTEIN KCTD9"/>
    <property type="match status" value="1"/>
</dbReference>
<evidence type="ECO:0000313" key="2">
    <source>
        <dbReference type="EMBL" id="TQK79163.1"/>
    </source>
</evidence>
<feature type="compositionally biased region" description="Basic and acidic residues" evidence="1">
    <location>
        <begin position="12"/>
        <end position="24"/>
    </location>
</feature>
<dbReference type="Proteomes" id="UP000318103">
    <property type="component" value="Unassembled WGS sequence"/>
</dbReference>
<reference evidence="2 3" key="1">
    <citation type="submission" date="2019-06" db="EMBL/GenBank/DDBJ databases">
        <title>Sequencing the genomes of 1000 actinobacteria strains.</title>
        <authorList>
            <person name="Klenk H.-P."/>
        </authorList>
    </citation>
    <scope>NUCLEOTIDE SEQUENCE [LARGE SCALE GENOMIC DNA]</scope>
    <source>
        <strain evidence="2 3">DSM 41929</strain>
    </source>
</reference>
<name>A0A542SX40_9ACTN</name>
<protein>
    <submittedName>
        <fullName evidence="2">Uncharacterized protein YjbI with pentapeptide repeats</fullName>
    </submittedName>
</protein>
<comment type="caution">
    <text evidence="2">The sequence shown here is derived from an EMBL/GenBank/DDBJ whole genome shotgun (WGS) entry which is preliminary data.</text>
</comment>
<gene>
    <name evidence="2" type="ORF">FB563_8385</name>
</gene>